<feature type="domain" description="G" evidence="3">
    <location>
        <begin position="64"/>
        <end position="136"/>
    </location>
</feature>
<evidence type="ECO:0000256" key="2">
    <source>
        <dbReference type="SAM" id="MobiDB-lite"/>
    </source>
</evidence>
<proteinExistence type="predicted"/>
<feature type="coiled-coil region" evidence="1">
    <location>
        <begin position="273"/>
        <end position="314"/>
    </location>
</feature>
<dbReference type="InterPro" id="IPR006073">
    <property type="entry name" value="GTP-bd"/>
</dbReference>
<reference evidence="4 5" key="1">
    <citation type="submission" date="2020-05" db="EMBL/GenBank/DDBJ databases">
        <title>Identification and distribution of gene clusters putatively required for synthesis of sphingolipid metabolism inhibitors in phylogenetically diverse species of the filamentous fungus Fusarium.</title>
        <authorList>
            <person name="Kim H.-S."/>
            <person name="Busman M."/>
            <person name="Brown D.W."/>
            <person name="Divon H."/>
            <person name="Uhlig S."/>
            <person name="Proctor R.H."/>
        </authorList>
    </citation>
    <scope>NUCLEOTIDE SEQUENCE [LARGE SCALE GENOMIC DNA]</scope>
    <source>
        <strain evidence="4 5">NRRL 20693</strain>
    </source>
</reference>
<organism evidence="4 5">
    <name type="scientific">Fusarium heterosporum</name>
    <dbReference type="NCBI Taxonomy" id="42747"/>
    <lineage>
        <taxon>Eukaryota</taxon>
        <taxon>Fungi</taxon>
        <taxon>Dikarya</taxon>
        <taxon>Ascomycota</taxon>
        <taxon>Pezizomycotina</taxon>
        <taxon>Sordariomycetes</taxon>
        <taxon>Hypocreomycetidae</taxon>
        <taxon>Hypocreales</taxon>
        <taxon>Nectriaceae</taxon>
        <taxon>Fusarium</taxon>
        <taxon>Fusarium heterosporum species complex</taxon>
    </lineage>
</organism>
<dbReference type="OrthoDB" id="8954335at2759"/>
<comment type="caution">
    <text evidence="4">The sequence shown here is derived from an EMBL/GenBank/DDBJ whole genome shotgun (WGS) entry which is preliminary data.</text>
</comment>
<dbReference type="CDD" id="cd00882">
    <property type="entry name" value="Ras_like_GTPase"/>
    <property type="match status" value="1"/>
</dbReference>
<feature type="region of interest" description="Disordered" evidence="2">
    <location>
        <begin position="376"/>
        <end position="397"/>
    </location>
</feature>
<protein>
    <recommendedName>
        <fullName evidence="3">G domain-containing protein</fullName>
    </recommendedName>
</protein>
<dbReference type="AlphaFoldDB" id="A0A8H5TSG7"/>
<feature type="compositionally biased region" description="Basic and acidic residues" evidence="2">
    <location>
        <begin position="1"/>
        <end position="10"/>
    </location>
</feature>
<evidence type="ECO:0000256" key="1">
    <source>
        <dbReference type="SAM" id="Coils"/>
    </source>
</evidence>
<keyword evidence="1" id="KW-0175">Coiled coil</keyword>
<dbReference type="GO" id="GO:0005525">
    <property type="term" value="F:GTP binding"/>
    <property type="evidence" value="ECO:0007669"/>
    <property type="project" value="InterPro"/>
</dbReference>
<name>A0A8H5TSG7_FUSHE</name>
<feature type="compositionally biased region" description="Basic and acidic residues" evidence="2">
    <location>
        <begin position="376"/>
        <end position="388"/>
    </location>
</feature>
<sequence length="624" mass="70791">MTPEETRHSTPWEPSGEASVSSQAPSVSEDEFVDALSQPADNSSDIDPRGFRGGNAPGPNDAFIAVMGITGSGKSSFISKCCAKPVTIGHKQGSCTSVVDVYPYEVSADSTVYLIDTPGFDDTDKSDTEVLKEIAAWLSDSYQHKILLHGIIYLHRISDIRMQGSARRNLMTFRKLCGNDALKKVILASTMWDITREEDAIMREQELKDTDEFWGWMVEQGSSCHRYNNTAGSARQIVLSLTGHKSEIVTDLQREMVDDGLTLNETAAGQNLDTALQEEIEKLTRGQKELEEEIKIAEKEHDRKTQEILQQERDRNTAMLQKAHNNTRALKATMEILMAKRDKQVAEMKNQLEVLQARETERRLRLLKEQALEGERSAIRKRQREQQLESKQNQQLLPVNQRLKNPNLITDGQNYKMGEVKNPPTKTWFSISLHGEFYLLNSPEHFSCNLFKPLDSLGGKRIEFACLGGSRPGEWIARYANHGWAVSKNFGEYYPDMTKQIKSYGLGNLDICALGPNQQYYARWLDGSWSCQGLSGFPETIRNLTTRGCKIKAISFGFGGSYFVSFELSNGYLDWKHDLKGYYDSLDMFLKEHGNISIHTDMWSRYTVDCDEARSKFYFSYKTD</sequence>
<accession>A0A8H5TSG7</accession>
<keyword evidence="5" id="KW-1185">Reference proteome</keyword>
<dbReference type="Pfam" id="PF01926">
    <property type="entry name" value="MMR_HSR1"/>
    <property type="match status" value="1"/>
</dbReference>
<gene>
    <name evidence="4" type="ORF">FHETE_1611</name>
</gene>
<dbReference type="Gene3D" id="3.40.50.300">
    <property type="entry name" value="P-loop containing nucleotide triphosphate hydrolases"/>
    <property type="match status" value="1"/>
</dbReference>
<dbReference type="InterPro" id="IPR027417">
    <property type="entry name" value="P-loop_NTPase"/>
</dbReference>
<evidence type="ECO:0000259" key="3">
    <source>
        <dbReference type="Pfam" id="PF01926"/>
    </source>
</evidence>
<evidence type="ECO:0000313" key="5">
    <source>
        <dbReference type="Proteomes" id="UP000567885"/>
    </source>
</evidence>
<dbReference type="EMBL" id="JAAGWQ010000025">
    <property type="protein sequence ID" value="KAF5677560.1"/>
    <property type="molecule type" value="Genomic_DNA"/>
</dbReference>
<dbReference type="SUPFAM" id="SSF52540">
    <property type="entry name" value="P-loop containing nucleoside triphosphate hydrolases"/>
    <property type="match status" value="1"/>
</dbReference>
<feature type="region of interest" description="Disordered" evidence="2">
    <location>
        <begin position="1"/>
        <end position="55"/>
    </location>
</feature>
<dbReference type="Proteomes" id="UP000567885">
    <property type="component" value="Unassembled WGS sequence"/>
</dbReference>
<evidence type="ECO:0000313" key="4">
    <source>
        <dbReference type="EMBL" id="KAF5677560.1"/>
    </source>
</evidence>